<evidence type="ECO:0000313" key="2">
    <source>
        <dbReference type="EMBL" id="MEW5291800.1"/>
    </source>
</evidence>
<evidence type="ECO:0000313" key="3">
    <source>
        <dbReference type="Proteomes" id="UP001554567"/>
    </source>
</evidence>
<protein>
    <submittedName>
        <fullName evidence="2">Uncharacterized protein</fullName>
    </submittedName>
</protein>
<evidence type="ECO:0000256" key="1">
    <source>
        <dbReference type="SAM" id="Phobius"/>
    </source>
</evidence>
<reference evidence="2 3" key="1">
    <citation type="submission" date="2024-07" db="EMBL/GenBank/DDBJ databases">
        <authorList>
            <person name="Dulla G.F.J."/>
            <person name="Delorm J.G."/>
        </authorList>
    </citation>
    <scope>NUCLEOTIDE SEQUENCE [LARGE SCALE GENOMIC DNA]</scope>
    <source>
        <strain evidence="2 3">JGD 233</strain>
    </source>
</reference>
<comment type="caution">
    <text evidence="2">The sequence shown here is derived from an EMBL/GenBank/DDBJ whole genome shotgun (WGS) entry which is preliminary data.</text>
</comment>
<feature type="transmembrane region" description="Helical" evidence="1">
    <location>
        <begin position="87"/>
        <end position="111"/>
    </location>
</feature>
<accession>A0ABV3N7J4</accession>
<keyword evidence="1" id="KW-0812">Transmembrane</keyword>
<sequence length="119" mass="13592">MGEIINFKHAKEAKQNLEQPKKSHAKSRMLIRSGLSSVMRFVSSLTKTFTFAFLFVMSKVCKKFTKLFAILTITVAGVELMTDKIYWPSILTMLILKVIFFIADTISNIFMNRLGGHRV</sequence>
<dbReference type="RefSeq" id="WP_367168708.1">
    <property type="nucleotide sequence ID" value="NZ_JBFKZN010000018.1"/>
</dbReference>
<keyword evidence="1" id="KW-1133">Transmembrane helix</keyword>
<proteinExistence type="predicted"/>
<name>A0ABV3N7J4_9GAMM</name>
<feature type="transmembrane region" description="Helical" evidence="1">
    <location>
        <begin position="38"/>
        <end position="57"/>
    </location>
</feature>
<keyword evidence="1" id="KW-0472">Membrane</keyword>
<dbReference type="Proteomes" id="UP001554567">
    <property type="component" value="Unassembled WGS sequence"/>
</dbReference>
<gene>
    <name evidence="2" type="ORF">ABW286_21935</name>
</gene>
<keyword evidence="3" id="KW-1185">Reference proteome</keyword>
<dbReference type="EMBL" id="JBFKZN010000018">
    <property type="protein sequence ID" value="MEW5291800.1"/>
    <property type="molecule type" value="Genomic_DNA"/>
</dbReference>
<organism evidence="2 3">
    <name type="scientific">Erwinia papayae</name>
    <dbReference type="NCBI Taxonomy" id="206499"/>
    <lineage>
        <taxon>Bacteria</taxon>
        <taxon>Pseudomonadati</taxon>
        <taxon>Pseudomonadota</taxon>
        <taxon>Gammaproteobacteria</taxon>
        <taxon>Enterobacterales</taxon>
        <taxon>Erwiniaceae</taxon>
        <taxon>Erwinia</taxon>
    </lineage>
</organism>